<proteinExistence type="predicted"/>
<dbReference type="Proteomes" id="UP000184148">
    <property type="component" value="Unassembled WGS sequence"/>
</dbReference>
<evidence type="ECO:0000313" key="1">
    <source>
        <dbReference type="EMBL" id="SHF15835.1"/>
    </source>
</evidence>
<gene>
    <name evidence="1" type="ORF">SAMN02745133_01956</name>
</gene>
<name>A0A1M4ZCZ2_9FIRM</name>
<accession>A0A1M4ZCZ2</accession>
<dbReference type="EMBL" id="FQUY01000013">
    <property type="protein sequence ID" value="SHF15835.1"/>
    <property type="molecule type" value="Genomic_DNA"/>
</dbReference>
<sequence length="68" mass="8012">MGKSRKFRKVRKMLAPKALSTQQRLLRAAELAKRVYAKVEARGLTEEQLRADIKKAREDVRSRRPYRT</sequence>
<dbReference type="AlphaFoldDB" id="A0A1M4ZCZ2"/>
<organism evidence="1 2">
    <name type="scientific">Desulforamulus putei DSM 12395</name>
    <dbReference type="NCBI Taxonomy" id="1121429"/>
    <lineage>
        <taxon>Bacteria</taxon>
        <taxon>Bacillati</taxon>
        <taxon>Bacillota</taxon>
        <taxon>Clostridia</taxon>
        <taxon>Eubacteriales</taxon>
        <taxon>Peptococcaceae</taxon>
        <taxon>Desulforamulus</taxon>
    </lineage>
</organism>
<evidence type="ECO:0000313" key="2">
    <source>
        <dbReference type="Proteomes" id="UP000184148"/>
    </source>
</evidence>
<reference evidence="2" key="1">
    <citation type="submission" date="2016-11" db="EMBL/GenBank/DDBJ databases">
        <authorList>
            <person name="Varghese N."/>
            <person name="Submissions S."/>
        </authorList>
    </citation>
    <scope>NUCLEOTIDE SEQUENCE [LARGE SCALE GENOMIC DNA]</scope>
    <source>
        <strain evidence="2">DSM 12395</strain>
    </source>
</reference>
<keyword evidence="2" id="KW-1185">Reference proteome</keyword>
<protein>
    <submittedName>
        <fullName evidence="1">Uncharacterized protein</fullName>
    </submittedName>
</protein>